<dbReference type="PANTHER" id="PTHR13932:SF5">
    <property type="entry name" value="RADICAL S-ADENOSYL METHIONINE DOMAIN-CONTAINING PROTEIN 1, MITOCHONDRIAL"/>
    <property type="match status" value="1"/>
</dbReference>
<dbReference type="GO" id="GO:0046872">
    <property type="term" value="F:metal ion binding"/>
    <property type="evidence" value="ECO:0007669"/>
    <property type="project" value="UniProtKB-KW"/>
</dbReference>
<dbReference type="InterPro" id="IPR013785">
    <property type="entry name" value="Aldolase_TIM"/>
</dbReference>
<comment type="cofactor">
    <cofactor evidence="1">
        <name>[4Fe-4S] cluster</name>
        <dbReference type="ChEBI" id="CHEBI:49883"/>
    </cofactor>
</comment>
<dbReference type="SMART" id="SM00729">
    <property type="entry name" value="Elp3"/>
    <property type="match status" value="1"/>
</dbReference>
<dbReference type="GO" id="GO:0005737">
    <property type="term" value="C:cytoplasm"/>
    <property type="evidence" value="ECO:0007669"/>
    <property type="project" value="TreeGrafter"/>
</dbReference>
<sequence>MLTTLLKQTPFQAYSYAYPHKSAYRPLKPPQALHEVWATENRNALFLYIHIPFCEMRCGFCNLLTLARPTNDFYPRYLDALKRQSEQVSEFLGEYSFARLAIGGGTPTFLDESALATVLDIAQKTLGAENIPSSVEVSPETATVSKLSLLAERSIDRISIGIQSFIDAENRTIRRRQNIKTVTQALENIRHNGFPTLNIDLIYGIEGQSLDSWLYSLREVLRFQPEEIYLYPLYVRPLTGLDGQRFSSDIRMQLYRLGREFLLENNYHQISMRLFRAAHAPANEKAPIYCCQEDGMLGLGSGARSYTRALHYSSEYAVSRRNVKDIIMDYCQRTFKMAYYGIELDENEQKRRYFIKSILQIEGLNLEAYRCQFGTEVLGDFPELAELLRLGLCEYYHEQKLIPTVEGLAYSDIIGPWLISQSVKQRMESFNLQ</sequence>
<dbReference type="PROSITE" id="PS51918">
    <property type="entry name" value="RADICAL_SAM"/>
    <property type="match status" value="1"/>
</dbReference>
<reference evidence="7 8" key="1">
    <citation type="journal article" date="2016" name="Front. Microbiol.">
        <title>Single-Cell (Meta-)Genomics of a Dimorphic Candidatus Thiomargarita nelsonii Reveals Genomic Plasticity.</title>
        <authorList>
            <person name="Flood B.E."/>
            <person name="Fliss P."/>
            <person name="Jones D.S."/>
            <person name="Dick G.J."/>
            <person name="Jain S."/>
            <person name="Kaster A.K."/>
            <person name="Winkel M."/>
            <person name="Mussmann M."/>
            <person name="Bailey J."/>
        </authorList>
    </citation>
    <scope>NUCLEOTIDE SEQUENCE [LARGE SCALE GENOMIC DNA]</scope>
    <source>
        <strain evidence="7">Hydrate Ridge</strain>
    </source>
</reference>
<evidence type="ECO:0000313" key="8">
    <source>
        <dbReference type="Proteomes" id="UP000030428"/>
    </source>
</evidence>
<organism evidence="7 8">
    <name type="scientific">Candidatus Thiomargarita nelsonii</name>
    <dbReference type="NCBI Taxonomy" id="1003181"/>
    <lineage>
        <taxon>Bacteria</taxon>
        <taxon>Pseudomonadati</taxon>
        <taxon>Pseudomonadota</taxon>
        <taxon>Gammaproteobacteria</taxon>
        <taxon>Thiotrichales</taxon>
        <taxon>Thiotrichaceae</taxon>
        <taxon>Thiomargarita</taxon>
    </lineage>
</organism>
<keyword evidence="5" id="KW-0411">Iron-sulfur</keyword>
<dbReference type="GO" id="GO:0003824">
    <property type="term" value="F:catalytic activity"/>
    <property type="evidence" value="ECO:0007669"/>
    <property type="project" value="InterPro"/>
</dbReference>
<protein>
    <submittedName>
        <fullName evidence="7">Coproporphyrinogen III oxidase</fullName>
    </submittedName>
</protein>
<evidence type="ECO:0000256" key="5">
    <source>
        <dbReference type="ARBA" id="ARBA00023014"/>
    </source>
</evidence>
<keyword evidence="2" id="KW-0949">S-adenosyl-L-methionine</keyword>
<dbReference type="InterPro" id="IPR006638">
    <property type="entry name" value="Elp3/MiaA/NifB-like_rSAM"/>
</dbReference>
<dbReference type="PANTHER" id="PTHR13932">
    <property type="entry name" value="COPROPORPHYRINIGEN III OXIDASE"/>
    <property type="match status" value="1"/>
</dbReference>
<dbReference type="GO" id="GO:0006779">
    <property type="term" value="P:porphyrin-containing compound biosynthetic process"/>
    <property type="evidence" value="ECO:0007669"/>
    <property type="project" value="TreeGrafter"/>
</dbReference>
<evidence type="ECO:0000256" key="2">
    <source>
        <dbReference type="ARBA" id="ARBA00022691"/>
    </source>
</evidence>
<dbReference type="AlphaFoldDB" id="A0A0A6PB63"/>
<keyword evidence="8" id="KW-1185">Reference proteome</keyword>
<dbReference type="SFLD" id="SFLDS00029">
    <property type="entry name" value="Radical_SAM"/>
    <property type="match status" value="1"/>
</dbReference>
<keyword evidence="4" id="KW-0408">Iron</keyword>
<evidence type="ECO:0000259" key="6">
    <source>
        <dbReference type="PROSITE" id="PS51918"/>
    </source>
</evidence>
<dbReference type="Gene3D" id="3.20.20.70">
    <property type="entry name" value="Aldolase class I"/>
    <property type="match status" value="1"/>
</dbReference>
<accession>A0A0A6PB63</accession>
<dbReference type="CDD" id="cd01335">
    <property type="entry name" value="Radical_SAM"/>
    <property type="match status" value="1"/>
</dbReference>
<keyword evidence="3" id="KW-0479">Metal-binding</keyword>
<dbReference type="Proteomes" id="UP000030428">
    <property type="component" value="Unassembled WGS sequence"/>
</dbReference>
<dbReference type="EMBL" id="JSZA02000147">
    <property type="protein sequence ID" value="KHD07597.1"/>
    <property type="molecule type" value="Genomic_DNA"/>
</dbReference>
<evidence type="ECO:0000256" key="1">
    <source>
        <dbReference type="ARBA" id="ARBA00001966"/>
    </source>
</evidence>
<dbReference type="InterPro" id="IPR007197">
    <property type="entry name" value="rSAM"/>
</dbReference>
<dbReference type="Pfam" id="PF04055">
    <property type="entry name" value="Radical_SAM"/>
    <property type="match status" value="1"/>
</dbReference>
<comment type="caution">
    <text evidence="7">The sequence shown here is derived from an EMBL/GenBank/DDBJ whole genome shotgun (WGS) entry which is preliminary data.</text>
</comment>
<name>A0A0A6PB63_9GAMM</name>
<proteinExistence type="predicted"/>
<dbReference type="NCBIfam" id="NF006067">
    <property type="entry name" value="PRK08208.1"/>
    <property type="match status" value="1"/>
</dbReference>
<gene>
    <name evidence="7" type="ORF">PN36_25900</name>
</gene>
<evidence type="ECO:0000256" key="4">
    <source>
        <dbReference type="ARBA" id="ARBA00023004"/>
    </source>
</evidence>
<feature type="domain" description="Radical SAM core" evidence="6">
    <location>
        <begin position="39"/>
        <end position="273"/>
    </location>
</feature>
<dbReference type="InterPro" id="IPR058240">
    <property type="entry name" value="rSAM_sf"/>
</dbReference>
<dbReference type="SUPFAM" id="SSF102114">
    <property type="entry name" value="Radical SAM enzymes"/>
    <property type="match status" value="1"/>
</dbReference>
<evidence type="ECO:0000256" key="3">
    <source>
        <dbReference type="ARBA" id="ARBA00022723"/>
    </source>
</evidence>
<dbReference type="InterPro" id="IPR034505">
    <property type="entry name" value="Coproporphyrinogen-III_oxidase"/>
</dbReference>
<dbReference type="GO" id="GO:0051539">
    <property type="term" value="F:4 iron, 4 sulfur cluster binding"/>
    <property type="evidence" value="ECO:0007669"/>
    <property type="project" value="TreeGrafter"/>
</dbReference>
<evidence type="ECO:0000313" key="7">
    <source>
        <dbReference type="EMBL" id="KHD07597.1"/>
    </source>
</evidence>
<dbReference type="SFLD" id="SFLDG01065">
    <property type="entry name" value="anaerobic_coproporphyrinogen-I"/>
    <property type="match status" value="1"/>
</dbReference>